<dbReference type="Proteomes" id="UP000823399">
    <property type="component" value="Unassembled WGS sequence"/>
</dbReference>
<accession>A0A9P7EX33</accession>
<dbReference type="GeneID" id="64696526"/>
<gene>
    <name evidence="2" type="ORF">F5147DRAFT_657379</name>
</gene>
<evidence type="ECO:0000313" key="3">
    <source>
        <dbReference type="Proteomes" id="UP000823399"/>
    </source>
</evidence>
<protein>
    <submittedName>
        <fullName evidence="2">Uncharacterized protein</fullName>
    </submittedName>
</protein>
<evidence type="ECO:0000313" key="2">
    <source>
        <dbReference type="EMBL" id="KAG2093477.1"/>
    </source>
</evidence>
<keyword evidence="1" id="KW-0812">Transmembrane</keyword>
<evidence type="ECO:0000256" key="1">
    <source>
        <dbReference type="SAM" id="Phobius"/>
    </source>
</evidence>
<keyword evidence="1" id="KW-0472">Membrane</keyword>
<dbReference type="RefSeq" id="XP_041287190.1">
    <property type="nucleotide sequence ID" value="XM_041434267.1"/>
</dbReference>
<keyword evidence="3" id="KW-1185">Reference proteome</keyword>
<keyword evidence="1" id="KW-1133">Transmembrane helix</keyword>
<comment type="caution">
    <text evidence="2">The sequence shown here is derived from an EMBL/GenBank/DDBJ whole genome shotgun (WGS) entry which is preliminary data.</text>
</comment>
<dbReference type="AlphaFoldDB" id="A0A9P7EX33"/>
<dbReference type="OrthoDB" id="2657950at2759"/>
<feature type="transmembrane region" description="Helical" evidence="1">
    <location>
        <begin position="103"/>
        <end position="120"/>
    </location>
</feature>
<reference evidence="2" key="1">
    <citation type="journal article" date="2020" name="New Phytol.">
        <title>Comparative genomics reveals dynamic genome evolution in host specialist ectomycorrhizal fungi.</title>
        <authorList>
            <person name="Lofgren L.A."/>
            <person name="Nguyen N.H."/>
            <person name="Vilgalys R."/>
            <person name="Ruytinx J."/>
            <person name="Liao H.L."/>
            <person name="Branco S."/>
            <person name="Kuo A."/>
            <person name="LaButti K."/>
            <person name="Lipzen A."/>
            <person name="Andreopoulos W."/>
            <person name="Pangilinan J."/>
            <person name="Riley R."/>
            <person name="Hundley H."/>
            <person name="Na H."/>
            <person name="Barry K."/>
            <person name="Grigoriev I.V."/>
            <person name="Stajich J.E."/>
            <person name="Kennedy P.G."/>
        </authorList>
    </citation>
    <scope>NUCLEOTIDE SEQUENCE</scope>
    <source>
        <strain evidence="2">FC423</strain>
    </source>
</reference>
<dbReference type="EMBL" id="JABBWM010000084">
    <property type="protein sequence ID" value="KAG2093477.1"/>
    <property type="molecule type" value="Genomic_DNA"/>
</dbReference>
<organism evidence="2 3">
    <name type="scientific">Suillus discolor</name>
    <dbReference type="NCBI Taxonomy" id="1912936"/>
    <lineage>
        <taxon>Eukaryota</taxon>
        <taxon>Fungi</taxon>
        <taxon>Dikarya</taxon>
        <taxon>Basidiomycota</taxon>
        <taxon>Agaricomycotina</taxon>
        <taxon>Agaricomycetes</taxon>
        <taxon>Agaricomycetidae</taxon>
        <taxon>Boletales</taxon>
        <taxon>Suillineae</taxon>
        <taxon>Suillaceae</taxon>
        <taxon>Suillus</taxon>
    </lineage>
</organism>
<proteinExistence type="predicted"/>
<name>A0A9P7EX33_9AGAM</name>
<sequence length="142" mass="15876">MNAFQETPSQADAFLKLGYPYGTVVVYDQFSSIQFAYLHGSCTNSAVACSYLPFVYVSLDMLSANWSFADVRINPSQSKVCQSYEIADVCIFVLRAFAAWERMRWFAIFLFVSVICQFSFTSGKFGQPLGNAGFLVLSDNCI</sequence>